<keyword evidence="1" id="KW-0732">Signal</keyword>
<evidence type="ECO:0000313" key="3">
    <source>
        <dbReference type="Proteomes" id="UP000004478"/>
    </source>
</evidence>
<protein>
    <submittedName>
        <fullName evidence="2">Uncharacterized protein</fullName>
    </submittedName>
</protein>
<name>K1LJE8_CECL9</name>
<sequence>MKYYSQFILASFLILGFLACETNEDPNPMSQQEEFPDLKIFLDRFEVEAKLRGFNFNFSGLDIEYVDEIRISDEVYCGYGFIRHPQTDRRTVLISKSTNCDWVNKTDIQRENLFFHEMGHAFLNLPHDNALKCDGRPLSLMTNIFIPYYIYSENEPEKRAYYLDELFDRLAANEQCIDFVQDFESDPVFLKYGFLNSMWRFSNDNGNFGITGGINEETGNPFFQIFSEGNGQNTGYAFIQIEVPNIPEGATVKLRTKINSENLEGPGVAIALRMYETEIGQTGATIVESHFLSTEMNPINGKLENELIELTLTNFTRKTIFMIPFAVMMPGTKGAASFDDFEVLVEPGS</sequence>
<feature type="chain" id="PRO_5003850527" evidence="1">
    <location>
        <begin position="20"/>
        <end position="349"/>
    </location>
</feature>
<dbReference type="EMBL" id="AMGM01000009">
    <property type="protein sequence ID" value="EKB50448.1"/>
    <property type="molecule type" value="Genomic_DNA"/>
</dbReference>
<dbReference type="RefSeq" id="WP_009184041.1">
    <property type="nucleotide sequence ID" value="NZ_AMGM01000009.1"/>
</dbReference>
<proteinExistence type="predicted"/>
<feature type="signal peptide" evidence="1">
    <location>
        <begin position="1"/>
        <end position="19"/>
    </location>
</feature>
<dbReference type="SUPFAM" id="SSF55486">
    <property type="entry name" value="Metalloproteases ('zincins'), catalytic domain"/>
    <property type="match status" value="1"/>
</dbReference>
<dbReference type="Proteomes" id="UP000004478">
    <property type="component" value="Unassembled WGS sequence"/>
</dbReference>
<evidence type="ECO:0000313" key="2">
    <source>
        <dbReference type="EMBL" id="EKB50448.1"/>
    </source>
</evidence>
<keyword evidence="3" id="KW-1185">Reference proteome</keyword>
<comment type="caution">
    <text evidence="2">The sequence shown here is derived from an EMBL/GenBank/DDBJ whole genome shotgun (WGS) entry which is preliminary data.</text>
</comment>
<organism evidence="2 3">
    <name type="scientific">Cecembia lonarensis (strain CCUG 58316 / KCTC 22772 / LW9)</name>
    <dbReference type="NCBI Taxonomy" id="1225176"/>
    <lineage>
        <taxon>Bacteria</taxon>
        <taxon>Pseudomonadati</taxon>
        <taxon>Bacteroidota</taxon>
        <taxon>Cytophagia</taxon>
        <taxon>Cytophagales</taxon>
        <taxon>Cyclobacteriaceae</taxon>
        <taxon>Cecembia</taxon>
    </lineage>
</organism>
<evidence type="ECO:0000256" key="1">
    <source>
        <dbReference type="SAM" id="SignalP"/>
    </source>
</evidence>
<dbReference type="PROSITE" id="PS51257">
    <property type="entry name" value="PROKAR_LIPOPROTEIN"/>
    <property type="match status" value="1"/>
</dbReference>
<dbReference type="OrthoDB" id="5295861at2"/>
<reference evidence="2 3" key="1">
    <citation type="journal article" date="2012" name="J. Bacteriol.">
        <title>Draft Genome Sequence of Cecembia lonarensis Strain LW9T, Isolated from Lonar Lake, a Haloalkaline Lake in India.</title>
        <authorList>
            <person name="Shivaji S."/>
            <person name="Ara S."/>
            <person name="Singh A."/>
            <person name="Pinnaka A.K."/>
        </authorList>
    </citation>
    <scope>NUCLEOTIDE SEQUENCE [LARGE SCALE GENOMIC DNA]</scope>
    <source>
        <strain evidence="2 3">LW9</strain>
    </source>
</reference>
<gene>
    <name evidence="2" type="ORF">B879_00997</name>
</gene>
<accession>K1LJE8</accession>
<dbReference type="AlphaFoldDB" id="K1LJE8"/>